<proteinExistence type="predicted"/>
<evidence type="ECO:0000256" key="1">
    <source>
        <dbReference type="ARBA" id="ARBA00023002"/>
    </source>
</evidence>
<organism evidence="2 3">
    <name type="scientific">Natrinema limicola JCM 13563</name>
    <dbReference type="NCBI Taxonomy" id="1230457"/>
    <lineage>
        <taxon>Archaea</taxon>
        <taxon>Methanobacteriati</taxon>
        <taxon>Methanobacteriota</taxon>
        <taxon>Stenosarchaea group</taxon>
        <taxon>Halobacteria</taxon>
        <taxon>Halobacteriales</taxon>
        <taxon>Natrialbaceae</taxon>
        <taxon>Natrinema</taxon>
    </lineage>
</organism>
<dbReference type="EMBL" id="AOIT01000025">
    <property type="protein sequence ID" value="ELZ22974.1"/>
    <property type="molecule type" value="Genomic_DNA"/>
</dbReference>
<dbReference type="PANTHER" id="PTHR35176">
    <property type="entry name" value="HEME OXYGENASE HI_0854-RELATED"/>
    <property type="match status" value="1"/>
</dbReference>
<dbReference type="InterPro" id="IPR012349">
    <property type="entry name" value="Split_barrel_FMN-bd"/>
</dbReference>
<reference evidence="2" key="1">
    <citation type="journal article" date="2014" name="PLoS Genet.">
        <title>Phylogenetically driven sequencing of extremely halophilic archaea reveals strategies for static and dynamic osmo-response.</title>
        <authorList>
            <person name="Becker E.A."/>
            <person name="Seitzer P.M."/>
            <person name="Tritt A."/>
            <person name="Larsen D."/>
            <person name="Krusor M."/>
            <person name="Yao A.I."/>
            <person name="Wu D."/>
            <person name="Madern D."/>
            <person name="Eisen J.A."/>
            <person name="Darling A.E."/>
            <person name="Facciotti M.T."/>
        </authorList>
    </citation>
    <scope>NUCLEOTIDE SEQUENCE [LARGE SCALE GENOMIC DNA]</scope>
    <source>
        <strain evidence="2">JCM 13563</strain>
    </source>
</reference>
<gene>
    <name evidence="2" type="ORF">C476_05342</name>
</gene>
<dbReference type="Proteomes" id="UP000011615">
    <property type="component" value="Unassembled WGS sequence"/>
</dbReference>
<accession>M0CM81</accession>
<dbReference type="PANTHER" id="PTHR35176:SF6">
    <property type="entry name" value="HEME OXYGENASE HI_0854-RELATED"/>
    <property type="match status" value="1"/>
</dbReference>
<evidence type="ECO:0000313" key="2">
    <source>
        <dbReference type="EMBL" id="ELZ22974.1"/>
    </source>
</evidence>
<keyword evidence="3" id="KW-1185">Reference proteome</keyword>
<dbReference type="PATRIC" id="fig|1230457.4.peg.1070"/>
<dbReference type="Gene3D" id="2.30.110.10">
    <property type="entry name" value="Electron Transport, Fmn-binding Protein, Chain A"/>
    <property type="match status" value="1"/>
</dbReference>
<dbReference type="GO" id="GO:0016627">
    <property type="term" value="F:oxidoreductase activity, acting on the CH-CH group of donors"/>
    <property type="evidence" value="ECO:0007669"/>
    <property type="project" value="TreeGrafter"/>
</dbReference>
<keyword evidence="1" id="KW-0560">Oxidoreductase</keyword>
<sequence length="156" mass="17738">MPVSDFRGAWSEPEVETFFQETTIPIRLATQRPDGSLWLVTLWYRYREGTLECATGANAALVRFLRDDPAVAFEVSTNDVPYRGVRGNGTATLAPDADKTVLRALLERYLGGTDSELAAWLLDDDRKEVRIRIEPHELYSWDYSERMTDSSDNDDT</sequence>
<name>M0CM81_9EURY</name>
<dbReference type="GO" id="GO:0070967">
    <property type="term" value="F:coenzyme F420 binding"/>
    <property type="evidence" value="ECO:0007669"/>
    <property type="project" value="TreeGrafter"/>
</dbReference>
<evidence type="ECO:0000313" key="3">
    <source>
        <dbReference type="Proteomes" id="UP000011615"/>
    </source>
</evidence>
<dbReference type="SUPFAM" id="SSF50475">
    <property type="entry name" value="FMN-binding split barrel"/>
    <property type="match status" value="1"/>
</dbReference>
<protein>
    <submittedName>
        <fullName evidence="2">Pyridoxamine 5'-phosphate oxidase-related FMN-binding protein</fullName>
    </submittedName>
</protein>
<dbReference type="GO" id="GO:0005829">
    <property type="term" value="C:cytosol"/>
    <property type="evidence" value="ECO:0007669"/>
    <property type="project" value="TreeGrafter"/>
</dbReference>
<comment type="caution">
    <text evidence="2">The sequence shown here is derived from an EMBL/GenBank/DDBJ whole genome shotgun (WGS) entry which is preliminary data.</text>
</comment>
<dbReference type="eggNOG" id="arCOG00516">
    <property type="taxonomic scope" value="Archaea"/>
</dbReference>
<dbReference type="STRING" id="1230457.C476_05342"/>
<dbReference type="AlphaFoldDB" id="M0CM81"/>
<dbReference type="InterPro" id="IPR052019">
    <property type="entry name" value="F420H2_bilvrd_red/Heme_oxyg"/>
</dbReference>